<name>A0AAN7FZG5_QUERU</name>
<comment type="caution">
    <text evidence="4">The sequence shown here is derived from an EMBL/GenBank/DDBJ whole genome shotgun (WGS) entry which is preliminary data.</text>
</comment>
<keyword evidence="1 3" id="KW-0732">Signal</keyword>
<dbReference type="AlphaFoldDB" id="A0AAN7FZG5"/>
<dbReference type="SUPFAM" id="SSF51110">
    <property type="entry name" value="alpha-D-mannose-specific plant lectins"/>
    <property type="match status" value="1"/>
</dbReference>
<dbReference type="InterPro" id="IPR036426">
    <property type="entry name" value="Bulb-type_lectin_dom_sf"/>
</dbReference>
<accession>A0AAN7FZG5</accession>
<keyword evidence="5" id="KW-1185">Reference proteome</keyword>
<organism evidence="4 5">
    <name type="scientific">Quercus rubra</name>
    <name type="common">Northern red oak</name>
    <name type="synonym">Quercus borealis</name>
    <dbReference type="NCBI Taxonomy" id="3512"/>
    <lineage>
        <taxon>Eukaryota</taxon>
        <taxon>Viridiplantae</taxon>
        <taxon>Streptophyta</taxon>
        <taxon>Embryophyta</taxon>
        <taxon>Tracheophyta</taxon>
        <taxon>Spermatophyta</taxon>
        <taxon>Magnoliopsida</taxon>
        <taxon>eudicotyledons</taxon>
        <taxon>Gunneridae</taxon>
        <taxon>Pentapetalae</taxon>
        <taxon>rosids</taxon>
        <taxon>fabids</taxon>
        <taxon>Fagales</taxon>
        <taxon>Fagaceae</taxon>
        <taxon>Quercus</taxon>
    </lineage>
</organism>
<dbReference type="PANTHER" id="PTHR36481">
    <property type="entry name" value="EXPRESSED PROTEIN"/>
    <property type="match status" value="1"/>
</dbReference>
<reference evidence="4 5" key="1">
    <citation type="journal article" date="2023" name="G3 (Bethesda)">
        <title>A haplotype-resolved chromosome-scale genome for Quercus rubra L. provides insights into the genetics of adaptive traits for red oak species.</title>
        <authorList>
            <person name="Kapoor B."/>
            <person name="Jenkins J."/>
            <person name="Schmutz J."/>
            <person name="Zhebentyayeva T."/>
            <person name="Kuelheim C."/>
            <person name="Coggeshall M."/>
            <person name="Heim C."/>
            <person name="Lasky J.R."/>
            <person name="Leites L."/>
            <person name="Islam-Faridi N."/>
            <person name="Romero-Severson J."/>
            <person name="DeLeo V.L."/>
            <person name="Lucas S.M."/>
            <person name="Lazic D."/>
            <person name="Gailing O."/>
            <person name="Carlson J."/>
            <person name="Staton M."/>
        </authorList>
    </citation>
    <scope>NUCLEOTIDE SEQUENCE [LARGE SCALE GENOMIC DNA]</scope>
    <source>
        <strain evidence="4">Pseudo-F2</strain>
    </source>
</reference>
<evidence type="ECO:0000256" key="2">
    <source>
        <dbReference type="ARBA" id="ARBA00023157"/>
    </source>
</evidence>
<evidence type="ECO:0000256" key="1">
    <source>
        <dbReference type="ARBA" id="ARBA00022729"/>
    </source>
</evidence>
<sequence>MKTFATHKFLTIFSLLIFLFSSLFPSQSFSPAGTILRTTKQQVLASLQPSHETTPTSSSSQLFLTSLSGQYAAYLLRETSNGAGGFGSDFCYIRVQESSVIIWVSKCASISNINTCSLVFSDVGLEIFDGSRSAWDTKANGKLLKTLNLLDSGDMQIRGKDGKLVWKASDNPIINQNCGSQPSSGFNQPFSSTNQPLSGFNQPFSGFNQPFSSTNQPLSGFNQPFSSQNQPFGTNNQQGLVGNTPFGNGVSRKKPFMGGDVLASLIITFGFIV</sequence>
<gene>
    <name evidence="4" type="ORF">RGQ29_009886</name>
</gene>
<dbReference type="Proteomes" id="UP001324115">
    <property type="component" value="Unassembled WGS sequence"/>
</dbReference>
<dbReference type="EMBL" id="JAXUIC010000002">
    <property type="protein sequence ID" value="KAK4600006.1"/>
    <property type="molecule type" value="Genomic_DNA"/>
</dbReference>
<feature type="chain" id="PRO_5043000798" description="Bulb-type lectin domain-containing protein" evidence="3">
    <location>
        <begin position="29"/>
        <end position="273"/>
    </location>
</feature>
<evidence type="ECO:0000256" key="3">
    <source>
        <dbReference type="SAM" id="SignalP"/>
    </source>
</evidence>
<evidence type="ECO:0008006" key="6">
    <source>
        <dbReference type="Google" id="ProtNLM"/>
    </source>
</evidence>
<proteinExistence type="predicted"/>
<dbReference type="PANTHER" id="PTHR36481:SF2">
    <property type="entry name" value="EXPRESSED PROTEIN"/>
    <property type="match status" value="1"/>
</dbReference>
<evidence type="ECO:0000313" key="4">
    <source>
        <dbReference type="EMBL" id="KAK4600006.1"/>
    </source>
</evidence>
<keyword evidence="2" id="KW-1015">Disulfide bond</keyword>
<evidence type="ECO:0000313" key="5">
    <source>
        <dbReference type="Proteomes" id="UP001324115"/>
    </source>
</evidence>
<protein>
    <recommendedName>
        <fullName evidence="6">Bulb-type lectin domain-containing protein</fullName>
    </recommendedName>
</protein>
<feature type="signal peptide" evidence="3">
    <location>
        <begin position="1"/>
        <end position="28"/>
    </location>
</feature>